<dbReference type="AlphaFoldDB" id="A0A9N7ZA69"/>
<evidence type="ECO:0000313" key="3">
    <source>
        <dbReference type="Proteomes" id="UP001153269"/>
    </source>
</evidence>
<comment type="caution">
    <text evidence="2">The sequence shown here is derived from an EMBL/GenBank/DDBJ whole genome shotgun (WGS) entry which is preliminary data.</text>
</comment>
<gene>
    <name evidence="2" type="ORF">PLEPLA_LOCUS44604</name>
</gene>
<reference evidence="2" key="1">
    <citation type="submission" date="2020-03" db="EMBL/GenBank/DDBJ databases">
        <authorList>
            <person name="Weist P."/>
        </authorList>
    </citation>
    <scope>NUCLEOTIDE SEQUENCE</scope>
</reference>
<feature type="compositionally biased region" description="Basic and acidic residues" evidence="1">
    <location>
        <begin position="81"/>
        <end position="91"/>
    </location>
</feature>
<keyword evidence="3" id="KW-1185">Reference proteome</keyword>
<feature type="compositionally biased region" description="Polar residues" evidence="1">
    <location>
        <begin position="1"/>
        <end position="11"/>
    </location>
</feature>
<evidence type="ECO:0000256" key="1">
    <source>
        <dbReference type="SAM" id="MobiDB-lite"/>
    </source>
</evidence>
<proteinExistence type="predicted"/>
<sequence length="113" mass="12309">MESLISSSCVPSSEKPGEESGDSQECDGTACWSFHHPSRHLDPRITPPSTLMLSIPRSPRRPIRWLPGPATSQSRSQRIGRRGERGMESMRVDGGGYTRIEVAGGLMGNGETE</sequence>
<protein>
    <submittedName>
        <fullName evidence="2">Uncharacterized protein</fullName>
    </submittedName>
</protein>
<organism evidence="2 3">
    <name type="scientific">Pleuronectes platessa</name>
    <name type="common">European plaice</name>
    <dbReference type="NCBI Taxonomy" id="8262"/>
    <lineage>
        <taxon>Eukaryota</taxon>
        <taxon>Metazoa</taxon>
        <taxon>Chordata</taxon>
        <taxon>Craniata</taxon>
        <taxon>Vertebrata</taxon>
        <taxon>Euteleostomi</taxon>
        <taxon>Actinopterygii</taxon>
        <taxon>Neopterygii</taxon>
        <taxon>Teleostei</taxon>
        <taxon>Neoteleostei</taxon>
        <taxon>Acanthomorphata</taxon>
        <taxon>Carangaria</taxon>
        <taxon>Pleuronectiformes</taxon>
        <taxon>Pleuronectoidei</taxon>
        <taxon>Pleuronectidae</taxon>
        <taxon>Pleuronectes</taxon>
    </lineage>
</organism>
<feature type="region of interest" description="Disordered" evidence="1">
    <location>
        <begin position="1"/>
        <end position="95"/>
    </location>
</feature>
<dbReference type="Proteomes" id="UP001153269">
    <property type="component" value="Unassembled WGS sequence"/>
</dbReference>
<dbReference type="EMBL" id="CADEAL010004312">
    <property type="protein sequence ID" value="CAB1456810.1"/>
    <property type="molecule type" value="Genomic_DNA"/>
</dbReference>
<name>A0A9N7ZA69_PLEPL</name>
<accession>A0A9N7ZA69</accession>
<evidence type="ECO:0000313" key="2">
    <source>
        <dbReference type="EMBL" id="CAB1456810.1"/>
    </source>
</evidence>